<dbReference type="GeneID" id="72191435"/>
<keyword evidence="3" id="KW-1185">Reference proteome</keyword>
<feature type="compositionally biased region" description="Basic and acidic residues" evidence="1">
    <location>
        <begin position="172"/>
        <end position="184"/>
    </location>
</feature>
<accession>A0A8U0IGP0</accession>
<organism evidence="2 3">
    <name type="scientific">Halorussus gelatinilyticus</name>
    <dbReference type="NCBI Taxonomy" id="2937524"/>
    <lineage>
        <taxon>Archaea</taxon>
        <taxon>Methanobacteriati</taxon>
        <taxon>Methanobacteriota</taxon>
        <taxon>Stenosarchaea group</taxon>
        <taxon>Halobacteria</taxon>
        <taxon>Halobacteriales</taxon>
        <taxon>Haladaptataceae</taxon>
        <taxon>Halorussus</taxon>
    </lineage>
</organism>
<evidence type="ECO:0000313" key="2">
    <source>
        <dbReference type="EMBL" id="UPW00048.1"/>
    </source>
</evidence>
<dbReference type="RefSeq" id="WP_248654465.1">
    <property type="nucleotide sequence ID" value="NZ_CP096658.1"/>
</dbReference>
<dbReference type="AlphaFoldDB" id="A0A8U0IGP0"/>
<protein>
    <submittedName>
        <fullName evidence="2">Uncharacterized protein</fullName>
    </submittedName>
</protein>
<dbReference type="KEGG" id="haxz:M0R88_16230"/>
<feature type="compositionally biased region" description="Acidic residues" evidence="1">
    <location>
        <begin position="186"/>
        <end position="200"/>
    </location>
</feature>
<evidence type="ECO:0000313" key="3">
    <source>
        <dbReference type="Proteomes" id="UP000830434"/>
    </source>
</evidence>
<reference evidence="2" key="1">
    <citation type="submission" date="2022-04" db="EMBL/GenBank/DDBJ databases">
        <title>Diverse halophilic archaea isolated from saline environments.</title>
        <authorList>
            <person name="Cui H.-L."/>
        </authorList>
    </citation>
    <scope>NUCLEOTIDE SEQUENCE</scope>
    <source>
        <strain evidence="2">XZYJT40</strain>
    </source>
</reference>
<gene>
    <name evidence="2" type="ORF">M0R88_16230</name>
</gene>
<proteinExistence type="predicted"/>
<dbReference type="Proteomes" id="UP000830434">
    <property type="component" value="Chromosome"/>
</dbReference>
<sequence>MTTHHLASWLVKHSDIPLTVVKPVATKLGVSTNYLGAALFAGQIVYENQGAIVKYADRGGVKVGEFLHRRAVERYGEDHALTRHLGENVAALDEAFEGSEEEAVTFAEFYRQLRTIDRDTPSLAPAARLPNTDLPDANLPEDALPDVDLSDKRLPDVDLSGVVGGATGAVADQRDRLADLRTEFGSDGETDSDSESESESVEIPVVDEK</sequence>
<dbReference type="EMBL" id="CP096658">
    <property type="protein sequence ID" value="UPW00048.1"/>
    <property type="molecule type" value="Genomic_DNA"/>
</dbReference>
<evidence type="ECO:0000256" key="1">
    <source>
        <dbReference type="SAM" id="MobiDB-lite"/>
    </source>
</evidence>
<name>A0A8U0IGP0_9EURY</name>
<feature type="region of interest" description="Disordered" evidence="1">
    <location>
        <begin position="122"/>
        <end position="209"/>
    </location>
</feature>